<dbReference type="PANTHER" id="PTHR12577:SF6">
    <property type="entry name" value="DACHSHUND, ISOFORM B"/>
    <property type="match status" value="1"/>
</dbReference>
<feature type="compositionally biased region" description="Basic and acidic residues" evidence="1">
    <location>
        <begin position="66"/>
        <end position="83"/>
    </location>
</feature>
<evidence type="ECO:0000256" key="1">
    <source>
        <dbReference type="SAM" id="MobiDB-lite"/>
    </source>
</evidence>
<accession>A0A6P8ZCW4</accession>
<dbReference type="GO" id="GO:0000981">
    <property type="term" value="F:DNA-binding transcription factor activity, RNA polymerase II-specific"/>
    <property type="evidence" value="ECO:0007669"/>
    <property type="project" value="TreeGrafter"/>
</dbReference>
<dbReference type="RefSeq" id="XP_034246842.1">
    <property type="nucleotide sequence ID" value="XM_034390951.1"/>
</dbReference>
<dbReference type="GeneID" id="117648445"/>
<evidence type="ECO:0000313" key="2">
    <source>
        <dbReference type="Proteomes" id="UP000515158"/>
    </source>
</evidence>
<protein>
    <submittedName>
        <fullName evidence="3">Cyclin-dependent serine/threonine-protein kinase DDB_G0272797/DDB_G0274007</fullName>
    </submittedName>
</protein>
<dbReference type="KEGG" id="tpal:117648445"/>
<keyword evidence="2" id="KW-1185">Reference proteome</keyword>
<dbReference type="InterPro" id="IPR052417">
    <property type="entry name" value="Dachshund_domain"/>
</dbReference>
<proteinExistence type="predicted"/>
<organism evidence="3">
    <name type="scientific">Thrips palmi</name>
    <name type="common">Melon thrips</name>
    <dbReference type="NCBI Taxonomy" id="161013"/>
    <lineage>
        <taxon>Eukaryota</taxon>
        <taxon>Metazoa</taxon>
        <taxon>Ecdysozoa</taxon>
        <taxon>Arthropoda</taxon>
        <taxon>Hexapoda</taxon>
        <taxon>Insecta</taxon>
        <taxon>Pterygota</taxon>
        <taxon>Neoptera</taxon>
        <taxon>Paraneoptera</taxon>
        <taxon>Thysanoptera</taxon>
        <taxon>Terebrantia</taxon>
        <taxon>Thripoidea</taxon>
        <taxon>Thripidae</taxon>
        <taxon>Thrips</taxon>
    </lineage>
</organism>
<dbReference type="InParanoid" id="A0A6P8ZCW4"/>
<reference evidence="3" key="1">
    <citation type="submission" date="2025-08" db="UniProtKB">
        <authorList>
            <consortium name="RefSeq"/>
        </authorList>
    </citation>
    <scope>IDENTIFICATION</scope>
    <source>
        <tissue evidence="3">Total insect</tissue>
    </source>
</reference>
<dbReference type="Proteomes" id="UP000515158">
    <property type="component" value="Unplaced"/>
</dbReference>
<dbReference type="GO" id="GO:0005634">
    <property type="term" value="C:nucleus"/>
    <property type="evidence" value="ECO:0007669"/>
    <property type="project" value="TreeGrafter"/>
</dbReference>
<evidence type="ECO:0000313" key="3">
    <source>
        <dbReference type="RefSeq" id="XP_034246842.1"/>
    </source>
</evidence>
<dbReference type="AlphaFoldDB" id="A0A6P8ZCW4"/>
<feature type="region of interest" description="Disordered" evidence="1">
    <location>
        <begin position="56"/>
        <end position="173"/>
    </location>
</feature>
<feature type="compositionally biased region" description="Low complexity" evidence="1">
    <location>
        <begin position="111"/>
        <end position="141"/>
    </location>
</feature>
<dbReference type="GO" id="GO:0005667">
    <property type="term" value="C:transcription regulator complex"/>
    <property type="evidence" value="ECO:0007669"/>
    <property type="project" value="TreeGrafter"/>
</dbReference>
<dbReference type="OrthoDB" id="6436112at2759"/>
<sequence>MDVLRERELKESLERQLMDETRTRMLWQKRLQKERKARRRLQEQLELEMKRRAQLEDALRGGNDVVPRELDLDRKSKPGDQQKLEPQPEVPKQGSPSPQPQHHQLHHHGQHQQQQQLQQQHQQQHQQQQQQQQLQQQKHQQTSPVPDRERQSPAVLDSRASYYKNSVLFGGAS</sequence>
<keyword evidence="3" id="KW-0418">Kinase</keyword>
<dbReference type="PANTHER" id="PTHR12577">
    <property type="entry name" value="DACHSHUND"/>
    <property type="match status" value="1"/>
</dbReference>
<dbReference type="GO" id="GO:0000978">
    <property type="term" value="F:RNA polymerase II cis-regulatory region sequence-specific DNA binding"/>
    <property type="evidence" value="ECO:0007669"/>
    <property type="project" value="TreeGrafter"/>
</dbReference>
<name>A0A6P8ZCW4_THRPL</name>
<dbReference type="GO" id="GO:0016301">
    <property type="term" value="F:kinase activity"/>
    <property type="evidence" value="ECO:0007669"/>
    <property type="project" value="UniProtKB-KW"/>
</dbReference>
<keyword evidence="3" id="KW-0808">Transferase</keyword>
<gene>
    <name evidence="3" type="primary">LOC117648445</name>
</gene>